<dbReference type="Proteomes" id="UP000437068">
    <property type="component" value="Unassembled WGS sequence"/>
</dbReference>
<evidence type="ECO:0000313" key="9">
    <source>
        <dbReference type="Proteomes" id="UP000429523"/>
    </source>
</evidence>
<dbReference type="EMBL" id="QXGE01000001">
    <property type="protein sequence ID" value="KAE9331076.1"/>
    <property type="molecule type" value="Genomic_DNA"/>
</dbReference>
<evidence type="ECO:0000313" key="5">
    <source>
        <dbReference type="EMBL" id="KAE9156093.1"/>
    </source>
</evidence>
<comment type="caution">
    <text evidence="3">The sequence shown here is derived from an EMBL/GenBank/DDBJ whole genome shotgun (WGS) entry which is preliminary data.</text>
</comment>
<proteinExistence type="predicted"/>
<dbReference type="OrthoDB" id="110003at2759"/>
<dbReference type="EMBL" id="QXGB01000001">
    <property type="protein sequence ID" value="KAE9238873.1"/>
    <property type="molecule type" value="Genomic_DNA"/>
</dbReference>
<dbReference type="EMBL" id="QXGF01000001">
    <property type="protein sequence ID" value="KAE8950472.1"/>
    <property type="molecule type" value="Genomic_DNA"/>
</dbReference>
<keyword evidence="1" id="KW-0732">Signal</keyword>
<evidence type="ECO:0000313" key="14">
    <source>
        <dbReference type="Proteomes" id="UP000441208"/>
    </source>
</evidence>
<dbReference type="EMBL" id="QXGA01000001">
    <property type="protein sequence ID" value="KAE9156093.1"/>
    <property type="molecule type" value="Genomic_DNA"/>
</dbReference>
<name>A0A6A3MP58_9STRA</name>
<evidence type="ECO:0000313" key="12">
    <source>
        <dbReference type="Proteomes" id="UP000440367"/>
    </source>
</evidence>
<dbReference type="EMBL" id="QXFZ01000002">
    <property type="protein sequence ID" value="KAE9141587.1"/>
    <property type="molecule type" value="Genomic_DNA"/>
</dbReference>
<gene>
    <name evidence="8" type="ORF">PF001_g18</name>
    <name evidence="7" type="ORF">PF002_g545</name>
    <name evidence="6" type="ORF">PF005_g47</name>
    <name evidence="5" type="ORF">PF006_g46</name>
    <name evidence="4" type="ORF">PF007_g87</name>
    <name evidence="2" type="ORF">PF009_g45</name>
    <name evidence="3" type="ORF">PF011_g289</name>
</gene>
<dbReference type="EMBL" id="QXFW01000006">
    <property type="protein sequence ID" value="KAE9031070.1"/>
    <property type="molecule type" value="Genomic_DNA"/>
</dbReference>
<dbReference type="Proteomes" id="UP000429523">
    <property type="component" value="Unassembled WGS sequence"/>
</dbReference>
<feature type="signal peptide" evidence="1">
    <location>
        <begin position="1"/>
        <end position="21"/>
    </location>
</feature>
<evidence type="ECO:0000313" key="7">
    <source>
        <dbReference type="EMBL" id="KAE9257983.1"/>
    </source>
</evidence>
<sequence length="133" mass="14327">MQVHLLLVFALAAAASVVVVASQSTNATDAAVALVYDIRECTDDQLNIGESILITEPSTLQCEAKFGIATGMLLQSASMADELCSEHCCLNALRTLYATLPNCRYELWGLQYSASKFLNHCGIATNTSTITYE</sequence>
<evidence type="ECO:0000313" key="2">
    <source>
        <dbReference type="EMBL" id="KAE8950472.1"/>
    </source>
</evidence>
<dbReference type="EMBL" id="QXGD01000011">
    <property type="protein sequence ID" value="KAE9257983.1"/>
    <property type="molecule type" value="Genomic_DNA"/>
</dbReference>
<dbReference type="Proteomes" id="UP000441208">
    <property type="component" value="Unassembled WGS sequence"/>
</dbReference>
<organism evidence="3 15">
    <name type="scientific">Phytophthora fragariae</name>
    <dbReference type="NCBI Taxonomy" id="53985"/>
    <lineage>
        <taxon>Eukaryota</taxon>
        <taxon>Sar</taxon>
        <taxon>Stramenopiles</taxon>
        <taxon>Oomycota</taxon>
        <taxon>Peronosporomycetes</taxon>
        <taxon>Peronosporales</taxon>
        <taxon>Peronosporaceae</taxon>
        <taxon>Phytophthora</taxon>
    </lineage>
</organism>
<evidence type="ECO:0000256" key="1">
    <source>
        <dbReference type="SAM" id="SignalP"/>
    </source>
</evidence>
<evidence type="ECO:0000313" key="8">
    <source>
        <dbReference type="EMBL" id="KAE9331076.1"/>
    </source>
</evidence>
<dbReference type="Proteomes" id="UP000460718">
    <property type="component" value="Unassembled WGS sequence"/>
</dbReference>
<evidence type="ECO:0000313" key="3">
    <source>
        <dbReference type="EMBL" id="KAE9031070.1"/>
    </source>
</evidence>
<evidence type="ECO:0000313" key="4">
    <source>
        <dbReference type="EMBL" id="KAE9141587.1"/>
    </source>
</evidence>
<dbReference type="Proteomes" id="UP000440367">
    <property type="component" value="Unassembled WGS sequence"/>
</dbReference>
<protein>
    <recommendedName>
        <fullName evidence="16">Elicitin</fullName>
    </recommendedName>
</protein>
<feature type="chain" id="PRO_5036165271" description="Elicitin" evidence="1">
    <location>
        <begin position="22"/>
        <end position="133"/>
    </location>
</feature>
<reference evidence="3 15" key="1">
    <citation type="submission" date="2018-09" db="EMBL/GenBank/DDBJ databases">
        <title>Genomic investigation of the strawberry pathogen Phytophthora fragariae indicates pathogenicity is determined by transcriptional variation in three key races.</title>
        <authorList>
            <person name="Adams T.M."/>
            <person name="Armitage A.D."/>
            <person name="Sobczyk M.K."/>
            <person name="Bates H.J."/>
            <person name="Dunwell J.M."/>
            <person name="Nellist C.F."/>
            <person name="Harrison R.J."/>
        </authorList>
    </citation>
    <scope>NUCLEOTIDE SEQUENCE [LARGE SCALE GENOMIC DNA]</scope>
    <source>
        <strain evidence="8 11">A4</strain>
        <strain evidence="7 12">BC-1</strain>
        <strain evidence="6 10">NOV-27</strain>
        <strain evidence="5 13">NOV-5</strain>
        <strain evidence="4 14">NOV-71</strain>
        <strain evidence="2 9">NOV-9</strain>
        <strain evidence="3 15">SCRP245</strain>
    </source>
</reference>
<evidence type="ECO:0000313" key="6">
    <source>
        <dbReference type="EMBL" id="KAE9238873.1"/>
    </source>
</evidence>
<evidence type="ECO:0000313" key="11">
    <source>
        <dbReference type="Proteomes" id="UP000437068"/>
    </source>
</evidence>
<dbReference type="AlphaFoldDB" id="A0A6A3MP58"/>
<evidence type="ECO:0000313" key="15">
    <source>
        <dbReference type="Proteomes" id="UP000460718"/>
    </source>
</evidence>
<evidence type="ECO:0000313" key="13">
    <source>
        <dbReference type="Proteomes" id="UP000440732"/>
    </source>
</evidence>
<evidence type="ECO:0008006" key="16">
    <source>
        <dbReference type="Google" id="ProtNLM"/>
    </source>
</evidence>
<dbReference type="Proteomes" id="UP000440732">
    <property type="component" value="Unassembled WGS sequence"/>
</dbReference>
<accession>A0A6A3MP58</accession>
<keyword evidence="10" id="KW-1185">Reference proteome</keyword>
<evidence type="ECO:0000313" key="10">
    <source>
        <dbReference type="Proteomes" id="UP000433483"/>
    </source>
</evidence>
<dbReference type="Proteomes" id="UP000433483">
    <property type="component" value="Unassembled WGS sequence"/>
</dbReference>